<name>A0ABD1HJN3_SALDI</name>
<dbReference type="AlphaFoldDB" id="A0ABD1HJN3"/>
<keyword evidence="3" id="KW-1185">Reference proteome</keyword>
<dbReference type="EMBL" id="JBEAFC010000006">
    <property type="protein sequence ID" value="KAL1555251.1"/>
    <property type="molecule type" value="Genomic_DNA"/>
</dbReference>
<dbReference type="Proteomes" id="UP001567538">
    <property type="component" value="Unassembled WGS sequence"/>
</dbReference>
<proteinExistence type="predicted"/>
<gene>
    <name evidence="2" type="ORF">AAHA92_15717</name>
</gene>
<accession>A0ABD1HJN3</accession>
<evidence type="ECO:0000313" key="2">
    <source>
        <dbReference type="EMBL" id="KAL1555251.1"/>
    </source>
</evidence>
<evidence type="ECO:0000256" key="1">
    <source>
        <dbReference type="SAM" id="MobiDB-lite"/>
    </source>
</evidence>
<feature type="region of interest" description="Disordered" evidence="1">
    <location>
        <begin position="43"/>
        <end position="96"/>
    </location>
</feature>
<reference evidence="2 3" key="1">
    <citation type="submission" date="2024-06" db="EMBL/GenBank/DDBJ databases">
        <title>A chromosome level genome sequence of Diviner's sage (Salvia divinorum).</title>
        <authorList>
            <person name="Ford S.A."/>
            <person name="Ro D.-K."/>
            <person name="Ness R.W."/>
            <person name="Phillips M.A."/>
        </authorList>
    </citation>
    <scope>NUCLEOTIDE SEQUENCE [LARGE SCALE GENOMIC DNA]</scope>
    <source>
        <strain evidence="2">SAF-2024a</strain>
        <tissue evidence="2">Leaf</tissue>
    </source>
</reference>
<feature type="compositionally biased region" description="Basic and acidic residues" evidence="1">
    <location>
        <begin position="64"/>
        <end position="77"/>
    </location>
</feature>
<comment type="caution">
    <text evidence="2">The sequence shown here is derived from an EMBL/GenBank/DDBJ whole genome shotgun (WGS) entry which is preliminary data.</text>
</comment>
<protein>
    <submittedName>
        <fullName evidence="2">Uncharacterized protein</fullName>
    </submittedName>
</protein>
<organism evidence="2 3">
    <name type="scientific">Salvia divinorum</name>
    <name type="common">Maria pastora</name>
    <name type="synonym">Diviner's sage</name>
    <dbReference type="NCBI Taxonomy" id="28513"/>
    <lineage>
        <taxon>Eukaryota</taxon>
        <taxon>Viridiplantae</taxon>
        <taxon>Streptophyta</taxon>
        <taxon>Embryophyta</taxon>
        <taxon>Tracheophyta</taxon>
        <taxon>Spermatophyta</taxon>
        <taxon>Magnoliopsida</taxon>
        <taxon>eudicotyledons</taxon>
        <taxon>Gunneridae</taxon>
        <taxon>Pentapetalae</taxon>
        <taxon>asterids</taxon>
        <taxon>lamiids</taxon>
        <taxon>Lamiales</taxon>
        <taxon>Lamiaceae</taxon>
        <taxon>Nepetoideae</taxon>
        <taxon>Mentheae</taxon>
        <taxon>Salviinae</taxon>
        <taxon>Salvia</taxon>
        <taxon>Salvia subgen. Calosphace</taxon>
    </lineage>
</organism>
<sequence length="96" mass="10596">MRANNDAVHKVQDAQLEQKVAMDMLAKQLSQIATSINEMRRNDGKIPATVKMPGKENASQITLRSEKAYEGPARRMENGGPSWKEGGTNGLIKQTE</sequence>
<evidence type="ECO:0000313" key="3">
    <source>
        <dbReference type="Proteomes" id="UP001567538"/>
    </source>
</evidence>